<proteinExistence type="predicted"/>
<dbReference type="AlphaFoldDB" id="A0A699H5Z2"/>
<dbReference type="EMBL" id="BKCJ010108234">
    <property type="protein sequence ID" value="GEX43688.1"/>
    <property type="molecule type" value="Genomic_DNA"/>
</dbReference>
<protein>
    <submittedName>
        <fullName evidence="2">Ribonuclease H-like domain-containing protein</fullName>
    </submittedName>
</protein>
<name>A0A699H5Z2_TANCI</name>
<feature type="compositionally biased region" description="Basic residues" evidence="1">
    <location>
        <begin position="989"/>
        <end position="999"/>
    </location>
</feature>
<feature type="region of interest" description="Disordered" evidence="1">
    <location>
        <begin position="41"/>
        <end position="70"/>
    </location>
</feature>
<evidence type="ECO:0000256" key="1">
    <source>
        <dbReference type="SAM" id="MobiDB-lite"/>
    </source>
</evidence>
<comment type="caution">
    <text evidence="2">The sequence shown here is derived from an EMBL/GenBank/DDBJ whole genome shotgun (WGS) entry which is preliminary data.</text>
</comment>
<feature type="region of interest" description="Disordered" evidence="1">
    <location>
        <begin position="800"/>
        <end position="828"/>
    </location>
</feature>
<sequence length="1028" mass="117843">MKNSFSPPIIEDWHSDDESEVEISPTVEVKNVKPSVEKIKPIKTARETVKSDKSPKQHKHHPRGKQRNWNNLMSQRLGSNFKMINKACYVCDSFEHLQYDYDQRVVKQVWNNTKRMTHKNFANKFTHPHPKRIFVPQTVLTRSGKINTAGASVTTAVRPVNTADSKLTMNYPRLISNVFKRGHSQVIRPFNKYSAYKKTIFNKESRMVYVDFQLAVLTGLTAVVTLAPTLLILPDLVNTACGTNLLLGEKLDKGNGMKARGTLLMALPNKDQLEFHSYQDAKLRMEATKKMYRGNKESKKVQRTLLKQQFENFFASSLETPDQTFDRLQKLIKDLEQIDPDDLKEMDLHWEMAMLTIRARRAIKLRKRFLQTMHSWHLPLQGALQVLSLSQVSDKSKTGLGYKEITPDSFVNSSEILEKPENRSDKVYHVVPLPFTWNYMPLKRDLRLIDEHFERMYVDVIFNIEPSDVKTVKTIDVNHKGVFSTEEPNLVMKNNFSPPIIEDWHLDDESEVETSPTVEDTKPYTRLRSSRSIQFGTTSGIRASVIKNGKKVLKRTVGTSEETYETTLAEEMLDKRNEMKARGTLLMALPNKDQLKFHSYQDAKLLMEAIEKITSSTNEADTTASGVSTAHTQDTIVKSTYVDNLSDAVICAFLANSQVSDKSKAGLGYKEITPDNFVNSSEILEKQENRSDKGYHAVLLPFTWNYMPLKCDLRLIDEHFESMSVDVIFNIKPSDVKTVKTIDVNHKGVFSTKRPKPVMKNSFSPPIIEDWHSDDESEVQISPTVEVKIIKPSVEKIKSVKTARKTVKSDKSPKQHKHHPRGNQRNLNNLMSQRLGSDFKMINKACYVCGSFEHLQYDCDQRVVKPVWNNTRRMNHKNFANKFTHPYLKRIFVPQAVLTRSGKINTAGASVTTAVRPVNTTGSKLIVNHPRLISNAFKRGNLQVIRPFNKYSAYKKTIFNKEVNAVMDLGCWIKTAQAKDITDLKKRVKKLKRKRRSRTSRMNLFKIGTSRRRSLGEEDTSKQGRNLK</sequence>
<evidence type="ECO:0000313" key="2">
    <source>
        <dbReference type="EMBL" id="GEX43688.1"/>
    </source>
</evidence>
<gene>
    <name evidence="2" type="ORF">Tci_315663</name>
</gene>
<feature type="compositionally biased region" description="Basic and acidic residues" evidence="1">
    <location>
        <begin position="41"/>
        <end position="55"/>
    </location>
</feature>
<feature type="region of interest" description="Disordered" evidence="1">
    <location>
        <begin position="1"/>
        <end position="21"/>
    </location>
</feature>
<feature type="compositionally biased region" description="Basic residues" evidence="1">
    <location>
        <begin position="56"/>
        <end position="66"/>
    </location>
</feature>
<feature type="region of interest" description="Disordered" evidence="1">
    <location>
        <begin position="989"/>
        <end position="1028"/>
    </location>
</feature>
<organism evidence="2">
    <name type="scientific">Tanacetum cinerariifolium</name>
    <name type="common">Dalmatian daisy</name>
    <name type="synonym">Chrysanthemum cinerariifolium</name>
    <dbReference type="NCBI Taxonomy" id="118510"/>
    <lineage>
        <taxon>Eukaryota</taxon>
        <taxon>Viridiplantae</taxon>
        <taxon>Streptophyta</taxon>
        <taxon>Embryophyta</taxon>
        <taxon>Tracheophyta</taxon>
        <taxon>Spermatophyta</taxon>
        <taxon>Magnoliopsida</taxon>
        <taxon>eudicotyledons</taxon>
        <taxon>Gunneridae</taxon>
        <taxon>Pentapetalae</taxon>
        <taxon>asterids</taxon>
        <taxon>campanulids</taxon>
        <taxon>Asterales</taxon>
        <taxon>Asteraceae</taxon>
        <taxon>Asteroideae</taxon>
        <taxon>Anthemideae</taxon>
        <taxon>Anthemidinae</taxon>
        <taxon>Tanacetum</taxon>
    </lineage>
</organism>
<reference evidence="2" key="1">
    <citation type="journal article" date="2019" name="Sci. Rep.">
        <title>Draft genome of Tanacetum cinerariifolium, the natural source of mosquito coil.</title>
        <authorList>
            <person name="Yamashiro T."/>
            <person name="Shiraishi A."/>
            <person name="Satake H."/>
            <person name="Nakayama K."/>
        </authorList>
    </citation>
    <scope>NUCLEOTIDE SEQUENCE</scope>
</reference>
<accession>A0A699H5Z2</accession>